<dbReference type="GO" id="GO:0016603">
    <property type="term" value="F:glutaminyl-peptide cyclotransferase activity"/>
    <property type="evidence" value="ECO:0007669"/>
    <property type="project" value="UniProtKB-EC"/>
</dbReference>
<dbReference type="CDD" id="cd03880">
    <property type="entry name" value="M28_QC_like"/>
    <property type="match status" value="1"/>
</dbReference>
<name>A0A5A9PDP3_9TELE</name>
<evidence type="ECO:0000256" key="1">
    <source>
        <dbReference type="ARBA" id="ARBA00000001"/>
    </source>
</evidence>
<dbReference type="InterPro" id="IPR040234">
    <property type="entry name" value="QC/QCL"/>
</dbReference>
<keyword evidence="17" id="KW-1185">Reference proteome</keyword>
<dbReference type="FunFam" id="3.40.630.10:FF:000029">
    <property type="entry name" value="Glutaminyl-peptide cyclotransferase"/>
    <property type="match status" value="1"/>
</dbReference>
<evidence type="ECO:0000313" key="17">
    <source>
        <dbReference type="Proteomes" id="UP000324632"/>
    </source>
</evidence>
<reference evidence="16 17" key="1">
    <citation type="journal article" date="2019" name="Mol. Ecol. Resour.">
        <title>Chromosome-level genome assembly of Triplophysa tibetana, a fish adapted to the harsh high-altitude environment of the Tibetan Plateau.</title>
        <authorList>
            <person name="Yang X."/>
            <person name="Liu H."/>
            <person name="Ma Z."/>
            <person name="Zou Y."/>
            <person name="Zou M."/>
            <person name="Mao Y."/>
            <person name="Li X."/>
            <person name="Wang H."/>
            <person name="Chen T."/>
            <person name="Wang W."/>
            <person name="Yang R."/>
        </authorList>
    </citation>
    <scope>NUCLEOTIDE SEQUENCE [LARGE SCALE GENOMIC DNA]</scope>
    <source>
        <strain evidence="16">TTIB1903HZAU</strain>
        <tissue evidence="16">Muscle</tissue>
    </source>
</reference>
<evidence type="ECO:0000256" key="7">
    <source>
        <dbReference type="ARBA" id="ARBA00022679"/>
    </source>
</evidence>
<evidence type="ECO:0000256" key="9">
    <source>
        <dbReference type="ARBA" id="ARBA00022833"/>
    </source>
</evidence>
<dbReference type="Proteomes" id="UP000324632">
    <property type="component" value="Chromosome 6"/>
</dbReference>
<dbReference type="EC" id="2.3.2.5" evidence="4"/>
<comment type="caution">
    <text evidence="16">The sequence shown here is derived from an EMBL/GenBank/DDBJ whole genome shotgun (WGS) entry which is preliminary data.</text>
</comment>
<evidence type="ECO:0000256" key="10">
    <source>
        <dbReference type="ARBA" id="ARBA00023157"/>
    </source>
</evidence>
<evidence type="ECO:0000256" key="3">
    <source>
        <dbReference type="ARBA" id="ARBA00006014"/>
    </source>
</evidence>
<evidence type="ECO:0000256" key="13">
    <source>
        <dbReference type="ARBA" id="ARBA00042699"/>
    </source>
</evidence>
<keyword evidence="14" id="KW-0472">Membrane</keyword>
<dbReference type="GO" id="GO:0008270">
    <property type="term" value="F:zinc ion binding"/>
    <property type="evidence" value="ECO:0007669"/>
    <property type="project" value="TreeGrafter"/>
</dbReference>
<organism evidence="16 17">
    <name type="scientific">Triplophysa tibetana</name>
    <dbReference type="NCBI Taxonomy" id="1572043"/>
    <lineage>
        <taxon>Eukaryota</taxon>
        <taxon>Metazoa</taxon>
        <taxon>Chordata</taxon>
        <taxon>Craniata</taxon>
        <taxon>Vertebrata</taxon>
        <taxon>Euteleostomi</taxon>
        <taxon>Actinopterygii</taxon>
        <taxon>Neopterygii</taxon>
        <taxon>Teleostei</taxon>
        <taxon>Ostariophysi</taxon>
        <taxon>Cypriniformes</taxon>
        <taxon>Nemacheilidae</taxon>
        <taxon>Triplophysa</taxon>
    </lineage>
</organism>
<dbReference type="InterPro" id="IPR007484">
    <property type="entry name" value="Peptidase_M28"/>
</dbReference>
<feature type="domain" description="Peptidase M28" evidence="15">
    <location>
        <begin position="248"/>
        <end position="471"/>
    </location>
</feature>
<evidence type="ECO:0000256" key="6">
    <source>
        <dbReference type="ARBA" id="ARBA00022525"/>
    </source>
</evidence>
<proteinExistence type="inferred from homology"/>
<evidence type="ECO:0000256" key="2">
    <source>
        <dbReference type="ARBA" id="ARBA00004613"/>
    </source>
</evidence>
<keyword evidence="10" id="KW-1015">Disulfide bond</keyword>
<dbReference type="GO" id="GO:0005576">
    <property type="term" value="C:extracellular region"/>
    <property type="evidence" value="ECO:0007669"/>
    <property type="project" value="UniProtKB-SubCell"/>
</dbReference>
<evidence type="ECO:0000256" key="8">
    <source>
        <dbReference type="ARBA" id="ARBA00022723"/>
    </source>
</evidence>
<keyword evidence="14" id="KW-1133">Transmembrane helix</keyword>
<evidence type="ECO:0000256" key="11">
    <source>
        <dbReference type="ARBA" id="ARBA00023315"/>
    </source>
</evidence>
<accession>A0A5A9PDP3</accession>
<evidence type="ECO:0000256" key="12">
    <source>
        <dbReference type="ARBA" id="ARBA00033159"/>
    </source>
</evidence>
<keyword evidence="6" id="KW-0964">Secreted</keyword>
<dbReference type="EMBL" id="SOYY01000006">
    <property type="protein sequence ID" value="KAA0720018.1"/>
    <property type="molecule type" value="Genomic_DNA"/>
</dbReference>
<keyword evidence="8" id="KW-0479">Metal-binding</keyword>
<keyword evidence="9" id="KW-0862">Zinc</keyword>
<dbReference type="InterPro" id="IPR037457">
    <property type="entry name" value="M28_QC"/>
</dbReference>
<dbReference type="Gene3D" id="3.40.630.10">
    <property type="entry name" value="Zn peptidases"/>
    <property type="match status" value="1"/>
</dbReference>
<dbReference type="PANTHER" id="PTHR12283:SF3">
    <property type="entry name" value="GLUTAMINYL-PEPTIDE CYCLOTRANSFERASE-LIKE PROTEIN"/>
    <property type="match status" value="1"/>
</dbReference>
<keyword evidence="11" id="KW-0012">Acyltransferase</keyword>
<evidence type="ECO:0000256" key="4">
    <source>
        <dbReference type="ARBA" id="ARBA00012012"/>
    </source>
</evidence>
<feature type="transmembrane region" description="Helical" evidence="14">
    <location>
        <begin position="126"/>
        <end position="145"/>
    </location>
</feature>
<evidence type="ECO:0000256" key="14">
    <source>
        <dbReference type="SAM" id="Phobius"/>
    </source>
</evidence>
<sequence>MSLPKLTALSEGRYPSPAWDGELRTSFLILSYEHRLDNRKHTIIFDQHRQDANQGRIGLTLVMKCPPDSLLSSFSTMCFSFQETASDFLRLCCHFVISREHNMRSMRHKARTVRPCDQPQMCRVRLMLLCLCVLVATTLTLALLLSNQQKIDLDLPPRPPDLFKDKFSHQPGKPTVSQVKRLVSQVRWGRLWYSLLRPLLIERQPGSRGSRVFRKHIFSQLDSLSAGWSVEVDSFIGVTPRGPVSFSNVLAVLDPTAPRRLLLACHCDSKSIPTDPGDPQKVFVGASDSAVPCAMMLELVTALDPHLKFQKQMLVFFDGGEAFEQWTPTDSLYGSRHLADQMSRIPHPQGSEHTTLLNAVDLLVLLDLIGAPEPLFVNHFENTARWFDRLIAAEKKLHKLGLLSSHPNEQSYFRKDVDMGLVEDDHVPFLQRGVPVLHMIATPFPSFMHTMEDTADKIHSHTVENLTKILVVFLAEYLKL</sequence>
<dbReference type="Pfam" id="PF04389">
    <property type="entry name" value="Peptidase_M28"/>
    <property type="match status" value="1"/>
</dbReference>
<comment type="similarity">
    <text evidence="3">Belongs to the glutaminyl-peptide cyclotransferase family.</text>
</comment>
<evidence type="ECO:0000259" key="15">
    <source>
        <dbReference type="Pfam" id="PF04389"/>
    </source>
</evidence>
<keyword evidence="14" id="KW-0812">Transmembrane</keyword>
<gene>
    <name evidence="16" type="ORF">E1301_Tti008355</name>
</gene>
<dbReference type="SUPFAM" id="SSF53187">
    <property type="entry name" value="Zn-dependent exopeptidases"/>
    <property type="match status" value="1"/>
</dbReference>
<comment type="catalytic activity">
    <reaction evidence="1">
        <text>N-terminal L-glutaminyl-[peptide] = N-terminal 5-oxo-L-prolyl-[peptide] + NH4(+)</text>
        <dbReference type="Rhea" id="RHEA:23652"/>
        <dbReference type="Rhea" id="RHEA-COMP:11736"/>
        <dbReference type="Rhea" id="RHEA-COMP:11846"/>
        <dbReference type="ChEBI" id="CHEBI:28938"/>
        <dbReference type="ChEBI" id="CHEBI:64722"/>
        <dbReference type="ChEBI" id="CHEBI:87215"/>
        <dbReference type="EC" id="2.3.2.5"/>
    </reaction>
</comment>
<dbReference type="PANTHER" id="PTHR12283">
    <property type="entry name" value="GLUTAMINYL-PEPTIDE CYCLOTRANSFERASE"/>
    <property type="match status" value="1"/>
</dbReference>
<dbReference type="AlphaFoldDB" id="A0A5A9PDP3"/>
<protein>
    <recommendedName>
        <fullName evidence="5">Glutaminyl-peptide cyclotransferase</fullName>
        <ecNumber evidence="4">2.3.2.5</ecNumber>
    </recommendedName>
    <alternativeName>
        <fullName evidence="12">Glutaminyl cyclase</fullName>
    </alternativeName>
    <alternativeName>
        <fullName evidence="13">Glutaminyl-tRNA cyclotransferase</fullName>
    </alternativeName>
</protein>
<evidence type="ECO:0000313" key="16">
    <source>
        <dbReference type="EMBL" id="KAA0720018.1"/>
    </source>
</evidence>
<comment type="subcellular location">
    <subcellularLocation>
        <location evidence="2">Secreted</location>
    </subcellularLocation>
</comment>
<evidence type="ECO:0000256" key="5">
    <source>
        <dbReference type="ARBA" id="ARBA00016861"/>
    </source>
</evidence>
<keyword evidence="7 16" id="KW-0808">Transferase</keyword>